<evidence type="ECO:0000256" key="2">
    <source>
        <dbReference type="ARBA" id="ARBA00022621"/>
    </source>
</evidence>
<proteinExistence type="inferred from homology"/>
<protein>
    <submittedName>
        <fullName evidence="6">Hemerythrin-like metal-binding protein</fullName>
    </submittedName>
</protein>
<dbReference type="InterPro" id="IPR050669">
    <property type="entry name" value="Hemerythrin"/>
</dbReference>
<dbReference type="GO" id="GO:0005344">
    <property type="term" value="F:oxygen carrier activity"/>
    <property type="evidence" value="ECO:0007669"/>
    <property type="project" value="UniProtKB-KW"/>
</dbReference>
<keyword evidence="4" id="KW-0408">Iron</keyword>
<dbReference type="Gene3D" id="1.20.120.50">
    <property type="entry name" value="Hemerythrin-like"/>
    <property type="match status" value="1"/>
</dbReference>
<dbReference type="Proteomes" id="UP000008721">
    <property type="component" value="Chromosome"/>
</dbReference>
<evidence type="ECO:0000313" key="7">
    <source>
        <dbReference type="Proteomes" id="UP000008721"/>
    </source>
</evidence>
<evidence type="ECO:0000256" key="4">
    <source>
        <dbReference type="ARBA" id="ARBA00023004"/>
    </source>
</evidence>
<keyword evidence="2" id="KW-0561">Oxygen transport</keyword>
<dbReference type="AlphaFoldDB" id="E4U317"/>
<organism evidence="6 7">
    <name type="scientific">Sulfuricurvum kujiense (strain ATCC BAA-921 / DSM 16994 / JCM 11577 / YK-1)</name>
    <dbReference type="NCBI Taxonomy" id="709032"/>
    <lineage>
        <taxon>Bacteria</taxon>
        <taxon>Pseudomonadati</taxon>
        <taxon>Campylobacterota</taxon>
        <taxon>Epsilonproteobacteria</taxon>
        <taxon>Campylobacterales</taxon>
        <taxon>Sulfurimonadaceae</taxon>
        <taxon>Sulfuricurvum</taxon>
    </lineage>
</organism>
<dbReference type="eggNOG" id="COG2703">
    <property type="taxonomic scope" value="Bacteria"/>
</dbReference>
<dbReference type="CDD" id="cd12107">
    <property type="entry name" value="Hemerythrin"/>
    <property type="match status" value="1"/>
</dbReference>
<keyword evidence="3" id="KW-0479">Metal-binding</keyword>
<comment type="similarity">
    <text evidence="1">Belongs to the hemerythrin family.</text>
</comment>
<evidence type="ECO:0000313" key="6">
    <source>
        <dbReference type="EMBL" id="ADR33687.1"/>
    </source>
</evidence>
<reference evidence="6 7" key="1">
    <citation type="journal article" date="2012" name="Stand. Genomic Sci.">
        <title>Complete genome sequence of the sulfur compounds oxidizing chemolithoautotroph Sulfuricurvum kujiense type strain (YK-1(T)).</title>
        <authorList>
            <person name="Han C."/>
            <person name="Kotsyurbenko O."/>
            <person name="Chertkov O."/>
            <person name="Held B."/>
            <person name="Lapidus A."/>
            <person name="Nolan M."/>
            <person name="Lucas S."/>
            <person name="Hammon N."/>
            <person name="Deshpande S."/>
            <person name="Cheng J.F."/>
            <person name="Tapia R."/>
            <person name="Goodwin L.A."/>
            <person name="Pitluck S."/>
            <person name="Liolios K."/>
            <person name="Pagani I."/>
            <person name="Ivanova N."/>
            <person name="Mavromatis K."/>
            <person name="Mikhailova N."/>
            <person name="Pati A."/>
            <person name="Chen A."/>
            <person name="Palaniappan K."/>
            <person name="Land M."/>
            <person name="Hauser L."/>
            <person name="Chang Y.J."/>
            <person name="Jeffries C.D."/>
            <person name="Brambilla E.M."/>
            <person name="Rohde M."/>
            <person name="Spring S."/>
            <person name="Sikorski J."/>
            <person name="Goker M."/>
            <person name="Woyke T."/>
            <person name="Bristow J."/>
            <person name="Eisen J.A."/>
            <person name="Markowitz V."/>
            <person name="Hugenholtz P."/>
            <person name="Kyrpides N.C."/>
            <person name="Klenk H.P."/>
            <person name="Detter J.C."/>
        </authorList>
    </citation>
    <scope>NUCLEOTIDE SEQUENCE [LARGE SCALE GENOMIC DNA]</scope>
    <source>
        <strain evidence="7">ATCC BAA-921 / DSM 16994 / JCM 11577 / YK-1</strain>
    </source>
</reference>
<dbReference type="PANTHER" id="PTHR37164">
    <property type="entry name" value="BACTERIOHEMERYTHRIN"/>
    <property type="match status" value="1"/>
</dbReference>
<evidence type="ECO:0000256" key="1">
    <source>
        <dbReference type="ARBA" id="ARBA00010587"/>
    </source>
</evidence>
<dbReference type="PROSITE" id="PS00550">
    <property type="entry name" value="HEMERYTHRINS"/>
    <property type="match status" value="1"/>
</dbReference>
<dbReference type="PANTHER" id="PTHR37164:SF1">
    <property type="entry name" value="BACTERIOHEMERYTHRIN"/>
    <property type="match status" value="1"/>
</dbReference>
<dbReference type="InterPro" id="IPR012312">
    <property type="entry name" value="Hemerythrin-like"/>
</dbReference>
<keyword evidence="2" id="KW-0813">Transport</keyword>
<dbReference type="KEGG" id="sku:Sulku_1024"/>
<dbReference type="SUPFAM" id="SSF47188">
    <property type="entry name" value="Hemerythrin-like"/>
    <property type="match status" value="1"/>
</dbReference>
<dbReference type="InterPro" id="IPR012827">
    <property type="entry name" value="Hemerythrin_metal-bd"/>
</dbReference>
<accession>E4U317</accession>
<feature type="domain" description="Hemerythrin-like" evidence="5">
    <location>
        <begin position="11"/>
        <end position="121"/>
    </location>
</feature>
<dbReference type="GO" id="GO:0046872">
    <property type="term" value="F:metal ion binding"/>
    <property type="evidence" value="ECO:0007669"/>
    <property type="project" value="UniProtKB-KW"/>
</dbReference>
<sequence>MSPLPDNLKVGIDSIDQRHEEFYTLFEVLKKAGDGEFLEAFDAVILHTQGHFSEEEADMEKIVYPNKAEHIQEHKKALEEMNYFREKASSGKLMFAKAYVKDRLGDWFRNHLLNMDSDLARVINKSSY</sequence>
<dbReference type="OrthoDB" id="9774644at2"/>
<gene>
    <name evidence="6" type="ordered locus">Sulku_1024</name>
</gene>
<dbReference type="InterPro" id="IPR035938">
    <property type="entry name" value="Hemerythrin-like_sf"/>
</dbReference>
<dbReference type="Pfam" id="PF01814">
    <property type="entry name" value="Hemerythrin"/>
    <property type="match status" value="1"/>
</dbReference>
<dbReference type="RefSeq" id="WP_013459884.1">
    <property type="nucleotide sequence ID" value="NC_014762.1"/>
</dbReference>
<dbReference type="STRING" id="709032.Sulku_1024"/>
<dbReference type="NCBIfam" id="TIGR02481">
    <property type="entry name" value="hemeryth_dom"/>
    <property type="match status" value="1"/>
</dbReference>
<name>E4U317_SULKY</name>
<keyword evidence="7" id="KW-1185">Reference proteome</keyword>
<dbReference type="EMBL" id="CP002355">
    <property type="protein sequence ID" value="ADR33687.1"/>
    <property type="molecule type" value="Genomic_DNA"/>
</dbReference>
<evidence type="ECO:0000256" key="3">
    <source>
        <dbReference type="ARBA" id="ARBA00022723"/>
    </source>
</evidence>
<dbReference type="InterPro" id="IPR016131">
    <property type="entry name" value="Haemerythrin_Fe_BS"/>
</dbReference>
<dbReference type="HOGENOM" id="CLU_086902_1_2_7"/>
<evidence type="ECO:0000259" key="5">
    <source>
        <dbReference type="Pfam" id="PF01814"/>
    </source>
</evidence>